<proteinExistence type="predicted"/>
<feature type="compositionally biased region" description="Low complexity" evidence="7">
    <location>
        <begin position="1828"/>
        <end position="1853"/>
    </location>
</feature>
<dbReference type="InterPro" id="IPR000904">
    <property type="entry name" value="Sec7_dom"/>
</dbReference>
<dbReference type="Gene3D" id="1.25.10.10">
    <property type="entry name" value="Leucine-rich Repeat Variant"/>
    <property type="match status" value="1"/>
</dbReference>
<dbReference type="InterPro" id="IPR035999">
    <property type="entry name" value="Sec7_dom_sf"/>
</dbReference>
<dbReference type="Pfam" id="PF16213">
    <property type="entry name" value="DCB"/>
    <property type="match status" value="1"/>
</dbReference>
<dbReference type="InterPro" id="IPR023394">
    <property type="entry name" value="Sec7_C_sf"/>
</dbReference>
<evidence type="ECO:0000256" key="6">
    <source>
        <dbReference type="ARBA" id="ARBA00023136"/>
    </source>
</evidence>
<name>A0ABY8UCT2_TETOB</name>
<dbReference type="EMBL" id="CP126217">
    <property type="protein sequence ID" value="WIA18889.1"/>
    <property type="molecule type" value="Genomic_DNA"/>
</dbReference>
<dbReference type="SUPFAM" id="SSF48425">
    <property type="entry name" value="Sec7 domain"/>
    <property type="match status" value="1"/>
</dbReference>
<organism evidence="9 10">
    <name type="scientific">Tetradesmus obliquus</name>
    <name type="common">Green alga</name>
    <name type="synonym">Acutodesmus obliquus</name>
    <dbReference type="NCBI Taxonomy" id="3088"/>
    <lineage>
        <taxon>Eukaryota</taxon>
        <taxon>Viridiplantae</taxon>
        <taxon>Chlorophyta</taxon>
        <taxon>core chlorophytes</taxon>
        <taxon>Chlorophyceae</taxon>
        <taxon>CS clade</taxon>
        <taxon>Sphaeropleales</taxon>
        <taxon>Scenedesmaceae</taxon>
        <taxon>Tetradesmus</taxon>
    </lineage>
</organism>
<feature type="region of interest" description="Disordered" evidence="7">
    <location>
        <begin position="1560"/>
        <end position="1584"/>
    </location>
</feature>
<feature type="region of interest" description="Disordered" evidence="7">
    <location>
        <begin position="1828"/>
        <end position="1887"/>
    </location>
</feature>
<gene>
    <name evidence="9" type="ORF">OEZ85_003561</name>
</gene>
<evidence type="ECO:0000256" key="4">
    <source>
        <dbReference type="ARBA" id="ARBA00022490"/>
    </source>
</evidence>
<dbReference type="Pfam" id="PF12783">
    <property type="entry name" value="Sec7-like_HUS"/>
    <property type="match status" value="1"/>
</dbReference>
<accession>A0ABY8UCT2</accession>
<feature type="region of interest" description="Disordered" evidence="7">
    <location>
        <begin position="1906"/>
        <end position="1941"/>
    </location>
</feature>
<keyword evidence="3" id="KW-0813">Transport</keyword>
<feature type="compositionally biased region" description="Low complexity" evidence="7">
    <location>
        <begin position="1560"/>
        <end position="1577"/>
    </location>
</feature>
<dbReference type="Gene3D" id="1.10.220.20">
    <property type="match status" value="1"/>
</dbReference>
<keyword evidence="5" id="KW-0653">Protein transport</keyword>
<evidence type="ECO:0000256" key="7">
    <source>
        <dbReference type="SAM" id="MobiDB-lite"/>
    </source>
</evidence>
<dbReference type="InterPro" id="IPR032629">
    <property type="entry name" value="DCB_dom"/>
</dbReference>
<keyword evidence="10" id="KW-1185">Reference proteome</keyword>
<comment type="subcellular location">
    <subcellularLocation>
        <location evidence="2">Cytoplasm</location>
        <location evidence="2">Cytosol</location>
    </subcellularLocation>
    <subcellularLocation>
        <location evidence="1">Membrane</location>
    </subcellularLocation>
</comment>
<dbReference type="InterPro" id="IPR011989">
    <property type="entry name" value="ARM-like"/>
</dbReference>
<keyword evidence="6" id="KW-0472">Membrane</keyword>
<reference evidence="9 10" key="1">
    <citation type="submission" date="2023-05" db="EMBL/GenBank/DDBJ databases">
        <title>A 100% complete, gapless, phased diploid assembly of the Scenedesmus obliquus UTEX 3031 genome.</title>
        <authorList>
            <person name="Biondi T.C."/>
            <person name="Hanschen E.R."/>
            <person name="Kwon T."/>
            <person name="Eng W."/>
            <person name="Kruse C.P.S."/>
            <person name="Koehler S.I."/>
            <person name="Kunde Y."/>
            <person name="Gleasner C.D."/>
            <person name="You Mak K.T."/>
            <person name="Polle J."/>
            <person name="Hovde B.T."/>
            <person name="Starkenburg S.R."/>
        </authorList>
    </citation>
    <scope>NUCLEOTIDE SEQUENCE [LARGE SCALE GENOMIC DNA]</scope>
    <source>
        <strain evidence="9 10">DOE0152z</strain>
    </source>
</reference>
<dbReference type="PANTHER" id="PTHR10663:SF375">
    <property type="entry name" value="LD29171P"/>
    <property type="match status" value="1"/>
</dbReference>
<evidence type="ECO:0000256" key="5">
    <source>
        <dbReference type="ARBA" id="ARBA00022927"/>
    </source>
</evidence>
<evidence type="ECO:0000313" key="9">
    <source>
        <dbReference type="EMBL" id="WIA18889.1"/>
    </source>
</evidence>
<feature type="compositionally biased region" description="Low complexity" evidence="7">
    <location>
        <begin position="1914"/>
        <end position="1934"/>
    </location>
</feature>
<dbReference type="SUPFAM" id="SSF48371">
    <property type="entry name" value="ARM repeat"/>
    <property type="match status" value="1"/>
</dbReference>
<dbReference type="SMART" id="SM00222">
    <property type="entry name" value="Sec7"/>
    <property type="match status" value="1"/>
</dbReference>
<sequence length="2143" mass="222065">MAEEAEFQGASAASAHSCRDKAFEIFVKRTITSIQKEAWGRSKEVKEIREACQGFLNTLDQNGCTEETLKEVLYPLQLACSSNMVKVVELALGCLHKLVAHAWLHGESTASGTMDMLSAHGSLDDDDTVANVIKMVIKCGETNNEALQLAVVRALLTFTTAEHFIAHGECLLAAVRAVFNLALGSENPVNKRTACNALLQMLNTICKRVTQIQPRLTGGSECSSRTTSDAFEIFRSTSSTSFANMSPKSHRGSGTGGGKPGKLTVQDKDVLLVLTAFCKLASREAPGSSGAESVLAQGKLLALEMLAKVLSSSHHNWDHVPEPFCRQLRQPLCLALLRNCATSDPVAYALALRLLVALLCLPRLRAGLRAELGAFYPLLVLRCLEQQVQLLGVAQQQPAEREQLQQHQANVVAALGALQGLLVEPQLLVDLYVNFDCDLQASNLYERTVQALSKLSQAPEADADGKAEKRSAPDAVAAAAAAGIRKEALACCLQVVAALESWARPIKEAALRAAEAEPGPAGNGQAGFSSLPSMERDGSHNSLNGLAGAAAAGKSPAAKAGSSGAQLSEAERLAAAKSTKDTLGKGISLFNSKGPLKGLDFLMSQGLLESSPAAVAAFLRAQSDQLDKAQLGELLGHHEDFAIAVMHGWIDSEPSMAGQAIDQSLRRLLGGFRLPGEAQKIDRIMEKFAERYCKDNPGRFGNADAAYVLSFAIIMLNTDAHNPLAERRLAKADFVAMNQQQGEEGGMSPVLPAGQLEEIFDRVVRDEILVRGEAANRDFASSRTSTRNRLAAAMGWTSLLQPFRALAGGSSSGRSGRDSSNQAQRRYLQEMAEREVVRAAASGNVWCSASHPEHVRPMLQVGGPMLLQALSAALTSAPDAAASAPLLAGLLQLARLFGLLGLDWQCEQCVAALSARCGVFAPAAAGSVAESKQLAVLQALLGLTAGPEAGFLGSSWLIVLRCVSALDALKHELTRPAAVPAAAPAKEASSSNPFSRMFQSMFGSAGGAGSAAAGASPPASAGGGAASSGGRFSIAGAPGSDVAVDDRDSLDGSARPSLAIRDAPGAGLVLWAESAAGALELERPYARSATLDGDAVVVFMRALCAVSQEELESGSSVTTAAAAGAQSPGSPGAAAAAAGGGPRLFSLQKVVECAYANMSRIRLVWHKLWAVIAAQLVGASCHPHRRVALYAVDSLRQLVAKLLARAELEHFTHQEEALRPFVAVLRQCDEACVRELAVQCVMQAVASHPRGLGSGWRMVILALRLGAADPSPAQLAAYEEAGGRDEPPSGAAAAPGGVDLDGDYGWGLLLRTLADVLQHDRRPQVVDAALEMVFGLLGRFSNCWDAAAWRVLVHRVLRHMLALPPALQAALSGSSAVGQLGQTSAGAGQTFGQTTADARGGSFSGFQPMQAGQQAVRSSIGSPASGSGAGGAVQAGLSVSEQRAMMTNLLQRMDRYYPLLCEQAASVRPEFKVDLVQQLAAIGVSWYQQPSIYLSTAGIKALMRLAETVAQISGSAQNGGCGWALFLEPFAAAVRADVDTVIGLATRQLAEQAADQQQQQHMSLLGKGAAKGSGVSSPQAGGVSNASNAASNSLYGSPLGPKGGAAARQAVAAAASRQLLASQLRVRTQQLVLMQRALASIHKSCKDSMSWEEQMQLLGVLALGVDAAIAYNTGLAGAHWEKQQRRLSQLGDKQQLVRRISSGSGRAATAAPAAAAAAATTQQQQQQDPQLLSSVPEGARQLQVVGSGSLSDTLSLASAVSRNSSLSMSGLVGFGSYLQPNPSSGGSVTGSITGSFTAGSVSLTGPSLSSGDGAAGVASGLTSPSGAMSVSAAGSGDGSVVAAADKTGTGTTDDVAKRPSGEITAASPEPAEQQQQQQQASAAAALEPQQQALAPIRTDVQALRSFEEQQQQRPGSPGSSSGSPSKRLAAAAAAPGSPGRTRMAGMSLPLLMVSSAESVEEVHPALMRLEAEGGMLLIEEVHPALMRLEAEGGMLLIEALNLSLSSCTLHTPATSRARLRLLQLVRSIIQSEAACSTAASMRPLAIAAAAAAATPDLGSALQLVSPRLAPPSPPASLAELRATPAAVGNADGSSTPDADALSCKDNPLQDALAGGGWEHAARAPLVVAALKVLSGLQGNEAVY</sequence>
<dbReference type="Pfam" id="PF09324">
    <property type="entry name" value="Sec7-like_HDS"/>
    <property type="match status" value="1"/>
</dbReference>
<dbReference type="InterPro" id="IPR015403">
    <property type="entry name" value="Mon2/Sec7/BIG1-like_HDS"/>
</dbReference>
<feature type="region of interest" description="Disordered" evidence="7">
    <location>
        <begin position="515"/>
        <end position="547"/>
    </location>
</feature>
<dbReference type="PROSITE" id="PS50190">
    <property type="entry name" value="SEC7"/>
    <property type="match status" value="1"/>
</dbReference>
<dbReference type="PANTHER" id="PTHR10663">
    <property type="entry name" value="GUANYL-NUCLEOTIDE EXCHANGE FACTOR"/>
    <property type="match status" value="1"/>
</dbReference>
<dbReference type="InterPro" id="IPR032691">
    <property type="entry name" value="Mon2/Sec7/BIG1-like_HUS"/>
</dbReference>
<dbReference type="Gene3D" id="1.10.1000.11">
    <property type="entry name" value="Arf Nucleotide-binding Site Opener,domain 2"/>
    <property type="match status" value="1"/>
</dbReference>
<evidence type="ECO:0000256" key="3">
    <source>
        <dbReference type="ARBA" id="ARBA00022448"/>
    </source>
</evidence>
<evidence type="ECO:0000256" key="2">
    <source>
        <dbReference type="ARBA" id="ARBA00004514"/>
    </source>
</evidence>
<feature type="region of interest" description="Disordered" evidence="7">
    <location>
        <begin position="241"/>
        <end position="262"/>
    </location>
</feature>
<evidence type="ECO:0000256" key="1">
    <source>
        <dbReference type="ARBA" id="ARBA00004370"/>
    </source>
</evidence>
<protein>
    <recommendedName>
        <fullName evidence="8">SEC7 domain-containing protein</fullName>
    </recommendedName>
</protein>
<feature type="compositionally biased region" description="Low complexity" evidence="7">
    <location>
        <begin position="1865"/>
        <end position="1887"/>
    </location>
</feature>
<feature type="domain" description="SEC7" evidence="8">
    <location>
        <begin position="572"/>
        <end position="766"/>
    </location>
</feature>
<dbReference type="Proteomes" id="UP001244341">
    <property type="component" value="Chromosome 10b"/>
</dbReference>
<dbReference type="CDD" id="cd00171">
    <property type="entry name" value="Sec7"/>
    <property type="match status" value="1"/>
</dbReference>
<dbReference type="Pfam" id="PF01369">
    <property type="entry name" value="Sec7"/>
    <property type="match status" value="1"/>
</dbReference>
<keyword evidence="4" id="KW-0963">Cytoplasm</keyword>
<evidence type="ECO:0000259" key="8">
    <source>
        <dbReference type="PROSITE" id="PS50190"/>
    </source>
</evidence>
<evidence type="ECO:0000313" key="10">
    <source>
        <dbReference type="Proteomes" id="UP001244341"/>
    </source>
</evidence>
<dbReference type="InterPro" id="IPR016024">
    <property type="entry name" value="ARM-type_fold"/>
</dbReference>